<name>A0A2X3DII4_9HELI</name>
<organism evidence="2 3">
    <name type="scientific">Helicobacter fennelliae</name>
    <dbReference type="NCBI Taxonomy" id="215"/>
    <lineage>
        <taxon>Bacteria</taxon>
        <taxon>Pseudomonadati</taxon>
        <taxon>Campylobacterota</taxon>
        <taxon>Epsilonproteobacteria</taxon>
        <taxon>Campylobacterales</taxon>
        <taxon>Helicobacteraceae</taxon>
        <taxon>Helicobacter</taxon>
    </lineage>
</organism>
<protein>
    <submittedName>
        <fullName evidence="2">Uncharacterized protein</fullName>
    </submittedName>
</protein>
<feature type="coiled-coil region" evidence="1">
    <location>
        <begin position="350"/>
        <end position="457"/>
    </location>
</feature>
<evidence type="ECO:0000256" key="1">
    <source>
        <dbReference type="SAM" id="Coils"/>
    </source>
</evidence>
<reference evidence="2 3" key="1">
    <citation type="submission" date="2018-06" db="EMBL/GenBank/DDBJ databases">
        <authorList>
            <consortium name="Pathogen Informatics"/>
            <person name="Doyle S."/>
        </authorList>
    </citation>
    <scope>NUCLEOTIDE SEQUENCE [LARGE SCALE GENOMIC DNA]</scope>
    <source>
        <strain evidence="2 3">NCTC13102</strain>
    </source>
</reference>
<gene>
    <name evidence="2" type="ORF">NCTC13102_00540</name>
</gene>
<evidence type="ECO:0000313" key="3">
    <source>
        <dbReference type="Proteomes" id="UP000250166"/>
    </source>
</evidence>
<dbReference type="Proteomes" id="UP000250166">
    <property type="component" value="Unassembled WGS sequence"/>
</dbReference>
<dbReference type="RefSeq" id="WP_112058370.1">
    <property type="nucleotide sequence ID" value="NZ_UAWL01000006.1"/>
</dbReference>
<dbReference type="AlphaFoldDB" id="A0A2X3DII4"/>
<accession>A0A2X3DII4</accession>
<sequence>MNNQALYLQIINLITKEFLQQKTFDTFYQATQQSIKNIYAQNNDEISMQSIRKAITEFYAQHGIKAVVFFQAHDMQIKPQITNQENNIYIDFITRQLDKDKFAEMMKNEPSSQISRYFNQLFASLKDSPTLKDSTTIKDIVRNAVKKTLGLNQRDSVFFNDLEPYIKNFDFDLVKNNTQIRELRKSSYIGTFLNPQVKQDIDSYISQPKLDTLISQTIQNIIDEKIYTNQIAPLDFYSGFSLALIQDISTQISSLTQSRFPINTINRYAIEMYLYYKTTIYKKLAQAILEGIQQNKASAESCITFFDGKDKKINGVLTHIPIITDITSKTWNLSNIKQTLTSEYSINTNLAQLKNSIESGRDKLLELETQITSNKALVSQKELEIQTLNQEYETKKQHQAQKNQDVESRNATSKLINEILQQKITILDAIATLNNAITNANEEKKQIILKEQQANEQIKNIINNNQSSIQTLQNLTDALGYCLESVVTELDNNA</sequence>
<proteinExistence type="predicted"/>
<evidence type="ECO:0000313" key="2">
    <source>
        <dbReference type="EMBL" id="SQB98090.1"/>
    </source>
</evidence>
<keyword evidence="1" id="KW-0175">Coiled coil</keyword>
<dbReference type="EMBL" id="UAWL01000006">
    <property type="protein sequence ID" value="SQB98090.1"/>
    <property type="molecule type" value="Genomic_DNA"/>
</dbReference>